<sequence length="348" mass="39796">MTWEWARSRRAGDMARPLPIMVKPAMEAEIPTLSLPIEGNFIFFLGTLQAAKRDIPLKKISTWQLYSRLTSAVELPWSINIGDLLNASWPLADQTRCDTWLSQHIFESAAPALNTSQHHTNLSALHNIYYTGDLQPWPGFVDAVRTFHESRTWRQQTLGFMIEARDLYAYGNVEVGDEHGVQGRFQKLFGDVLNTIFESQSTTEENIDLRFADFKCVQSAYPGTPDVILKDSKHALKIVGELKVPWVSEHQIEPRISYAKRLRELLAQPIMYMKDLGCMYGFLSTYEETIFLRQVVDNNGVWRIEYSPVILSFTTYDKRMTTSPVVSVKQCFFYVGLNALNQGPVQNT</sequence>
<reference evidence="1" key="1">
    <citation type="submission" date="2021-07" db="EMBL/GenBank/DDBJ databases">
        <authorList>
            <person name="Branca A.L. A."/>
        </authorList>
    </citation>
    <scope>NUCLEOTIDE SEQUENCE</scope>
</reference>
<name>A0A9W4IZ00_9EURO</name>
<dbReference type="OrthoDB" id="3796275at2759"/>
<comment type="caution">
    <text evidence="1">The sequence shown here is derived from an EMBL/GenBank/DDBJ whole genome shotgun (WGS) entry which is preliminary data.</text>
</comment>
<evidence type="ECO:0000313" key="2">
    <source>
        <dbReference type="Proteomes" id="UP001152646"/>
    </source>
</evidence>
<dbReference type="AlphaFoldDB" id="A0A9W4IZ00"/>
<dbReference type="EMBL" id="CAJVPA010000144">
    <property type="protein sequence ID" value="CAG8362869.1"/>
    <property type="molecule type" value="Genomic_DNA"/>
</dbReference>
<gene>
    <name evidence="1" type="ORF">PSALAMII_LOCUS4056</name>
</gene>
<protein>
    <submittedName>
        <fullName evidence="1">Uncharacterized protein</fullName>
    </submittedName>
</protein>
<dbReference type="Proteomes" id="UP001152646">
    <property type="component" value="Unassembled WGS sequence"/>
</dbReference>
<organism evidence="1 2">
    <name type="scientific">Penicillium salamii</name>
    <dbReference type="NCBI Taxonomy" id="1612424"/>
    <lineage>
        <taxon>Eukaryota</taxon>
        <taxon>Fungi</taxon>
        <taxon>Dikarya</taxon>
        <taxon>Ascomycota</taxon>
        <taxon>Pezizomycotina</taxon>
        <taxon>Eurotiomycetes</taxon>
        <taxon>Eurotiomycetidae</taxon>
        <taxon>Eurotiales</taxon>
        <taxon>Aspergillaceae</taxon>
        <taxon>Penicillium</taxon>
    </lineage>
</organism>
<accession>A0A9W4IZ00</accession>
<proteinExistence type="predicted"/>
<evidence type="ECO:0000313" key="1">
    <source>
        <dbReference type="EMBL" id="CAG8362869.1"/>
    </source>
</evidence>